<dbReference type="EMBL" id="PHWZ01000279">
    <property type="protein sequence ID" value="TEY49970.1"/>
    <property type="molecule type" value="Genomic_DNA"/>
</dbReference>
<dbReference type="Proteomes" id="UP000297299">
    <property type="component" value="Unassembled WGS sequence"/>
</dbReference>
<evidence type="ECO:0000313" key="1">
    <source>
        <dbReference type="EMBL" id="TEY49970.1"/>
    </source>
</evidence>
<keyword evidence="2" id="KW-1185">Reference proteome</keyword>
<gene>
    <name evidence="1" type="ORF">BOTCAL_0280g00140</name>
</gene>
<dbReference type="AlphaFoldDB" id="A0A4Y8CXX5"/>
<sequence>MNDEVDLNQDLFVTTKFNLVNLKAAISGILDVRRVDFSTKNLDRVVEGLRAHGITPVLKTVIAMNSGVCEELDMAVTMSGSTSPGIDVEIVVDKVKAEIGLMAKTNVVKNYAAVISGLNQWICDLEAPY</sequence>
<comment type="caution">
    <text evidence="1">The sequence shown here is derived from an EMBL/GenBank/DDBJ whole genome shotgun (WGS) entry which is preliminary data.</text>
</comment>
<accession>A0A4Y8CXX5</accession>
<reference evidence="1 2" key="1">
    <citation type="submission" date="2017-11" db="EMBL/GenBank/DDBJ databases">
        <title>Comparative genomics of Botrytis spp.</title>
        <authorList>
            <person name="Valero-Jimenez C.A."/>
            <person name="Tapia P."/>
            <person name="Veloso J."/>
            <person name="Silva-Moreno E."/>
            <person name="Staats M."/>
            <person name="Valdes J.H."/>
            <person name="Van Kan J.A.L."/>
        </authorList>
    </citation>
    <scope>NUCLEOTIDE SEQUENCE [LARGE SCALE GENOMIC DNA]</scope>
    <source>
        <strain evidence="1 2">MUCL2830</strain>
    </source>
</reference>
<evidence type="ECO:0000313" key="2">
    <source>
        <dbReference type="Proteomes" id="UP000297299"/>
    </source>
</evidence>
<name>A0A4Y8CXX5_9HELO</name>
<protein>
    <submittedName>
        <fullName evidence="1">Uncharacterized protein</fullName>
    </submittedName>
</protein>
<organism evidence="1 2">
    <name type="scientific">Botryotinia calthae</name>
    <dbReference type="NCBI Taxonomy" id="38488"/>
    <lineage>
        <taxon>Eukaryota</taxon>
        <taxon>Fungi</taxon>
        <taxon>Dikarya</taxon>
        <taxon>Ascomycota</taxon>
        <taxon>Pezizomycotina</taxon>
        <taxon>Leotiomycetes</taxon>
        <taxon>Helotiales</taxon>
        <taxon>Sclerotiniaceae</taxon>
        <taxon>Botryotinia</taxon>
    </lineage>
</organism>
<dbReference type="OrthoDB" id="4794019at2759"/>
<proteinExistence type="predicted"/>